<evidence type="ECO:0000256" key="1">
    <source>
        <dbReference type="ARBA" id="ARBA00011961"/>
    </source>
</evidence>
<dbReference type="EC" id="2.7.1.172" evidence="1"/>
<dbReference type="PANTHER" id="PTHR12149">
    <property type="entry name" value="FRUCTOSAMINE 3 KINASE-RELATED PROTEIN"/>
    <property type="match status" value="1"/>
</dbReference>
<organism evidence="3 4">
    <name type="scientific">Anthostomella pinea</name>
    <dbReference type="NCBI Taxonomy" id="933095"/>
    <lineage>
        <taxon>Eukaryota</taxon>
        <taxon>Fungi</taxon>
        <taxon>Dikarya</taxon>
        <taxon>Ascomycota</taxon>
        <taxon>Pezizomycotina</taxon>
        <taxon>Sordariomycetes</taxon>
        <taxon>Xylariomycetidae</taxon>
        <taxon>Xylariales</taxon>
        <taxon>Xylariaceae</taxon>
        <taxon>Anthostomella</taxon>
    </lineage>
</organism>
<reference evidence="3" key="1">
    <citation type="submission" date="2023-10" db="EMBL/GenBank/DDBJ databases">
        <authorList>
            <person name="Hackl T."/>
        </authorList>
    </citation>
    <scope>NUCLEOTIDE SEQUENCE</scope>
</reference>
<dbReference type="InterPro" id="IPR016477">
    <property type="entry name" value="Fructo-/Ketosamine-3-kinase"/>
</dbReference>
<evidence type="ECO:0000313" key="4">
    <source>
        <dbReference type="Proteomes" id="UP001295740"/>
    </source>
</evidence>
<evidence type="ECO:0000256" key="2">
    <source>
        <dbReference type="ARBA" id="ARBA00048655"/>
    </source>
</evidence>
<dbReference type="EMBL" id="CAUWAG010000018">
    <property type="protein sequence ID" value="CAJ2511052.1"/>
    <property type="molecule type" value="Genomic_DNA"/>
</dbReference>
<dbReference type="GO" id="GO:0102193">
    <property type="term" value="F:protein-ribulosamine 3-kinase activity"/>
    <property type="evidence" value="ECO:0007669"/>
    <property type="project" value="UniProtKB-EC"/>
</dbReference>
<dbReference type="InterPro" id="IPR011009">
    <property type="entry name" value="Kinase-like_dom_sf"/>
</dbReference>
<dbReference type="PANTHER" id="PTHR12149:SF8">
    <property type="entry name" value="PROTEIN-RIBULOSAMINE 3-KINASE"/>
    <property type="match status" value="1"/>
</dbReference>
<comment type="caution">
    <text evidence="3">The sequence shown here is derived from an EMBL/GenBank/DDBJ whole genome shotgun (WGS) entry which is preliminary data.</text>
</comment>
<sequence length="246" mass="27702">MLHGEFTAITTIDRLSPGLVPKPLGWGKFQQQRTETPETYFLLEDFLTLHPDPPNPAKLFGFAVPTYDGKVAHTTAWEPSWSAFFTRLLRRTLATDEEANGPWPALRAAADRILAALAPRLLEPLAIIPCLIHGDLWAGNTGTDAATGDVVFYDAASYYAHSEMELGMWRRGAPAYLGRRYMREYLDLVGPAEPRDEFEDRNRLYCLQYLLSYSVGHPGPVERRTALNDMLFLCEKYAPFGHAPEI</sequence>
<accession>A0AAI8VU04</accession>
<protein>
    <recommendedName>
        <fullName evidence="1">protein-ribulosamine 3-kinase</fullName>
        <ecNumber evidence="1">2.7.1.172</ecNumber>
    </recommendedName>
</protein>
<dbReference type="Gene3D" id="3.90.1200.10">
    <property type="match status" value="1"/>
</dbReference>
<keyword evidence="4" id="KW-1185">Reference proteome</keyword>
<dbReference type="SUPFAM" id="SSF56112">
    <property type="entry name" value="Protein kinase-like (PK-like)"/>
    <property type="match status" value="1"/>
</dbReference>
<dbReference type="Proteomes" id="UP001295740">
    <property type="component" value="Unassembled WGS sequence"/>
</dbReference>
<proteinExistence type="predicted"/>
<dbReference type="Pfam" id="PF03881">
    <property type="entry name" value="Fructosamin_kin"/>
    <property type="match status" value="1"/>
</dbReference>
<evidence type="ECO:0000313" key="3">
    <source>
        <dbReference type="EMBL" id="CAJ2511052.1"/>
    </source>
</evidence>
<comment type="catalytic activity">
    <reaction evidence="2">
        <text>N(6)-D-ribulosyl-L-lysyl-[protein] + ATP = N(6)-(3-O-phospho-D-ribulosyl)-L-lysyl-[protein] + ADP + H(+)</text>
        <dbReference type="Rhea" id="RHEA:48432"/>
        <dbReference type="Rhea" id="RHEA-COMP:12103"/>
        <dbReference type="Rhea" id="RHEA-COMP:12104"/>
        <dbReference type="ChEBI" id="CHEBI:15378"/>
        <dbReference type="ChEBI" id="CHEBI:30616"/>
        <dbReference type="ChEBI" id="CHEBI:90418"/>
        <dbReference type="ChEBI" id="CHEBI:90420"/>
        <dbReference type="ChEBI" id="CHEBI:456216"/>
        <dbReference type="EC" id="2.7.1.172"/>
    </reaction>
    <physiologicalReaction direction="left-to-right" evidence="2">
        <dbReference type="Rhea" id="RHEA:48433"/>
    </physiologicalReaction>
</comment>
<name>A0AAI8VU04_9PEZI</name>
<gene>
    <name evidence="3" type="ORF">KHLLAP_LOCUS11520</name>
</gene>
<dbReference type="AlphaFoldDB" id="A0AAI8VU04"/>